<dbReference type="Proteomes" id="UP001156940">
    <property type="component" value="Unassembled WGS sequence"/>
</dbReference>
<dbReference type="PROSITE" id="PS51892">
    <property type="entry name" value="SUBTILASE"/>
    <property type="match status" value="1"/>
</dbReference>
<dbReference type="InterPro" id="IPR000209">
    <property type="entry name" value="Peptidase_S8/S53_dom"/>
</dbReference>
<keyword evidence="2" id="KW-0645">Protease</keyword>
<dbReference type="Gene3D" id="3.40.50.200">
    <property type="entry name" value="Peptidase S8/S53 domain"/>
    <property type="match status" value="1"/>
</dbReference>
<evidence type="ECO:0000256" key="4">
    <source>
        <dbReference type="ARBA" id="ARBA00022825"/>
    </source>
</evidence>
<dbReference type="InterPro" id="IPR036852">
    <property type="entry name" value="Peptidase_S8/S53_dom_sf"/>
</dbReference>
<dbReference type="Pfam" id="PF00082">
    <property type="entry name" value="Peptidase_S8"/>
    <property type="match status" value="1"/>
</dbReference>
<evidence type="ECO:0000256" key="5">
    <source>
        <dbReference type="PROSITE-ProRule" id="PRU01240"/>
    </source>
</evidence>
<comment type="caution">
    <text evidence="5">Lacks conserved residue(s) required for the propagation of feature annotation.</text>
</comment>
<dbReference type="PRINTS" id="PR00723">
    <property type="entry name" value="SUBTILISIN"/>
</dbReference>
<comment type="caution">
    <text evidence="7">The sequence shown here is derived from an EMBL/GenBank/DDBJ whole genome shotgun (WGS) entry which is preliminary data.</text>
</comment>
<dbReference type="InterPro" id="IPR050131">
    <property type="entry name" value="Peptidase_S8_subtilisin-like"/>
</dbReference>
<organism evidence="7 8">
    <name type="scientific">Luteimonas endophytica</name>
    <dbReference type="NCBI Taxonomy" id="3042023"/>
    <lineage>
        <taxon>Bacteria</taxon>
        <taxon>Pseudomonadati</taxon>
        <taxon>Pseudomonadota</taxon>
        <taxon>Gammaproteobacteria</taxon>
        <taxon>Lysobacterales</taxon>
        <taxon>Lysobacteraceae</taxon>
        <taxon>Luteimonas</taxon>
    </lineage>
</organism>
<evidence type="ECO:0000313" key="7">
    <source>
        <dbReference type="EMBL" id="MDH5824213.1"/>
    </source>
</evidence>
<dbReference type="PANTHER" id="PTHR43806:SF11">
    <property type="entry name" value="CEREVISIN-RELATED"/>
    <property type="match status" value="1"/>
</dbReference>
<proteinExistence type="inferred from homology"/>
<dbReference type="EMBL" id="JARXRM010000043">
    <property type="protein sequence ID" value="MDH5824213.1"/>
    <property type="molecule type" value="Genomic_DNA"/>
</dbReference>
<dbReference type="RefSeq" id="WP_280575509.1">
    <property type="nucleotide sequence ID" value="NZ_JARXRM010000043.1"/>
</dbReference>
<reference evidence="7 8" key="1">
    <citation type="submission" date="2023-04" db="EMBL/GenBank/DDBJ databases">
        <title>Luteimonas endophyticus RD2P54.</title>
        <authorList>
            <person name="Sun J.-Q."/>
        </authorList>
    </citation>
    <scope>NUCLEOTIDE SEQUENCE [LARGE SCALE GENOMIC DNA]</scope>
    <source>
        <strain evidence="7 8">RD2P54</strain>
    </source>
</reference>
<keyword evidence="8" id="KW-1185">Reference proteome</keyword>
<dbReference type="PANTHER" id="PTHR43806">
    <property type="entry name" value="PEPTIDASE S8"/>
    <property type="match status" value="1"/>
</dbReference>
<evidence type="ECO:0000259" key="6">
    <source>
        <dbReference type="Pfam" id="PF00082"/>
    </source>
</evidence>
<evidence type="ECO:0000313" key="8">
    <source>
        <dbReference type="Proteomes" id="UP001156940"/>
    </source>
</evidence>
<evidence type="ECO:0000256" key="3">
    <source>
        <dbReference type="ARBA" id="ARBA00022801"/>
    </source>
</evidence>
<comment type="similarity">
    <text evidence="1 5">Belongs to the peptidase S8 family.</text>
</comment>
<dbReference type="InterPro" id="IPR023828">
    <property type="entry name" value="Peptidase_S8_Ser-AS"/>
</dbReference>
<name>A0ABT6JDD4_9GAMM</name>
<keyword evidence="3" id="KW-0378">Hydrolase</keyword>
<gene>
    <name evidence="7" type="ORF">QFW77_14625</name>
</gene>
<keyword evidence="4" id="KW-0720">Serine protease</keyword>
<sequence length="435" mass="46378">MSSANQDPRHDLRHAQKIVVRVSPQMKAAAFLLNSKTASPIAPWNLEAYLPSAHTLGLMQDNGEKRISSAQSRLTRYYSVDVPSEVDIEEALLALEALPEVETAYIAPGPHDPPAVPADDPLSSRQRYLNPAKIGIDAHFAWSMTNGAGVGFVDLEQGWILDHEDLEKSSIETISGLNHTFHGHGTAVLGQICATDNDRGCIGIAPGCKTRVVSEWRDHKGNFNTADAIASATASMQSGDVLLIEAQTDYGPFINVPVEVYDAAFDAIRAASDAGVIVVEAAGNGGIDLDKITNKRGQHPLSKGAAGFRDSGAILVGAASSSMPRRRSSFSNYGSRVDCFGWGDSVVTCGDGWLGRSRTEYTAVFNGTSAASPLVAGAALLVQAWSKAARGVLIAPYDMRALLSNAKLNTSTDRPAVDRVGVMPDLQRILDELKK</sequence>
<evidence type="ECO:0000256" key="2">
    <source>
        <dbReference type="ARBA" id="ARBA00022670"/>
    </source>
</evidence>
<accession>A0ABT6JDD4</accession>
<dbReference type="InterPro" id="IPR015500">
    <property type="entry name" value="Peptidase_S8_subtilisin-rel"/>
</dbReference>
<dbReference type="PROSITE" id="PS00138">
    <property type="entry name" value="SUBTILASE_SER"/>
    <property type="match status" value="1"/>
</dbReference>
<protein>
    <submittedName>
        <fullName evidence="7">S8 family serine peptidase</fullName>
    </submittedName>
</protein>
<feature type="domain" description="Peptidase S8/S53" evidence="6">
    <location>
        <begin position="178"/>
        <end position="410"/>
    </location>
</feature>
<dbReference type="SUPFAM" id="SSF52743">
    <property type="entry name" value="Subtilisin-like"/>
    <property type="match status" value="1"/>
</dbReference>
<evidence type="ECO:0000256" key="1">
    <source>
        <dbReference type="ARBA" id="ARBA00011073"/>
    </source>
</evidence>